<dbReference type="PANTHER" id="PTHR13887">
    <property type="entry name" value="GLUTATHIONE S-TRANSFERASE KAPPA"/>
    <property type="match status" value="1"/>
</dbReference>
<keyword evidence="4" id="KW-1015">Disulfide bond</keyword>
<dbReference type="SUPFAM" id="SSF52833">
    <property type="entry name" value="Thioredoxin-like"/>
    <property type="match status" value="1"/>
</dbReference>
<feature type="signal peptide" evidence="6">
    <location>
        <begin position="1"/>
        <end position="25"/>
    </location>
</feature>
<comment type="similarity">
    <text evidence="1">Belongs to the thioredoxin family. DsbA subfamily.</text>
</comment>
<evidence type="ECO:0000256" key="2">
    <source>
        <dbReference type="ARBA" id="ARBA00022729"/>
    </source>
</evidence>
<dbReference type="EMBL" id="CP158299">
    <property type="protein sequence ID" value="XBV85013.1"/>
    <property type="molecule type" value="Genomic_DNA"/>
</dbReference>
<evidence type="ECO:0000256" key="3">
    <source>
        <dbReference type="ARBA" id="ARBA00023002"/>
    </source>
</evidence>
<keyword evidence="3" id="KW-0560">Oxidoreductase</keyword>
<evidence type="ECO:0000313" key="8">
    <source>
        <dbReference type="EMBL" id="XBV85013.1"/>
    </source>
</evidence>
<evidence type="ECO:0000256" key="4">
    <source>
        <dbReference type="ARBA" id="ARBA00023157"/>
    </source>
</evidence>
<protein>
    <submittedName>
        <fullName evidence="8">Thioredoxin domain-containing protein</fullName>
    </submittedName>
</protein>
<dbReference type="Pfam" id="PF13462">
    <property type="entry name" value="Thioredoxin_4"/>
    <property type="match status" value="1"/>
</dbReference>
<gene>
    <name evidence="8" type="ORF">ABOD76_16430</name>
</gene>
<dbReference type="KEGG" id="dsc:ABOD76_16430"/>
<evidence type="ECO:0000256" key="6">
    <source>
        <dbReference type="SAM" id="SignalP"/>
    </source>
</evidence>
<feature type="chain" id="PRO_5043526442" evidence="6">
    <location>
        <begin position="26"/>
        <end position="319"/>
    </location>
</feature>
<accession>A0AAU7U946</accession>
<organism evidence="8">
    <name type="scientific">Deinococcus sonorensis KR-87</name>
    <dbReference type="NCBI Taxonomy" id="694439"/>
    <lineage>
        <taxon>Bacteria</taxon>
        <taxon>Thermotogati</taxon>
        <taxon>Deinococcota</taxon>
        <taxon>Deinococci</taxon>
        <taxon>Deinococcales</taxon>
        <taxon>Deinococcaceae</taxon>
        <taxon>Deinococcus</taxon>
    </lineage>
</organism>
<sequence>MPTASLRRSLTVLALAALSSVSVFAQVGAPVARLLQQPAFHGFQQAGAQLSGPGGVRVQLTPRGRFLEQATLTVPSADPALVARYLNVLLDGDYTAALTDFLGRPSVKAALPAGFTTQADAYDLRLQSSGAGLQVRVSLHQQSGFAPVPVARTLGSAAAPIVVRLYSDFQCPFCQKAELEALPAVLRQLGPDVRFEFHHLPLERLHPNARSAAEASVCAEQQGKFWPFKDALFRRNDWQRADSPVAAYRAVAAQVGLNLDQYQRCVASRAGRAEVDAGLAEADRLEVSGTPTVFVNGYTVPDPYDAASYQQLIEFVRAR</sequence>
<dbReference type="PROSITE" id="PS51352">
    <property type="entry name" value="THIOREDOXIN_2"/>
    <property type="match status" value="1"/>
</dbReference>
<dbReference type="RefSeq" id="WP_350243050.1">
    <property type="nucleotide sequence ID" value="NZ_CP158299.1"/>
</dbReference>
<name>A0AAU7U946_9DEIO</name>
<dbReference type="InterPro" id="IPR012336">
    <property type="entry name" value="Thioredoxin-like_fold"/>
</dbReference>
<dbReference type="PANTHER" id="PTHR13887:SF14">
    <property type="entry name" value="DISULFIDE BOND FORMATION PROTEIN D"/>
    <property type="match status" value="1"/>
</dbReference>
<dbReference type="InterPro" id="IPR036249">
    <property type="entry name" value="Thioredoxin-like_sf"/>
</dbReference>
<evidence type="ECO:0000256" key="5">
    <source>
        <dbReference type="ARBA" id="ARBA00023284"/>
    </source>
</evidence>
<dbReference type="AlphaFoldDB" id="A0AAU7U946"/>
<keyword evidence="2 6" id="KW-0732">Signal</keyword>
<feature type="domain" description="Thioredoxin" evidence="7">
    <location>
        <begin position="115"/>
        <end position="318"/>
    </location>
</feature>
<dbReference type="GO" id="GO:0016491">
    <property type="term" value="F:oxidoreductase activity"/>
    <property type="evidence" value="ECO:0007669"/>
    <property type="project" value="UniProtKB-KW"/>
</dbReference>
<dbReference type="Gene3D" id="3.40.30.10">
    <property type="entry name" value="Glutaredoxin"/>
    <property type="match status" value="1"/>
</dbReference>
<dbReference type="CDD" id="cd02972">
    <property type="entry name" value="DsbA_family"/>
    <property type="match status" value="1"/>
</dbReference>
<evidence type="ECO:0000256" key="1">
    <source>
        <dbReference type="ARBA" id="ARBA00005791"/>
    </source>
</evidence>
<evidence type="ECO:0000259" key="7">
    <source>
        <dbReference type="PROSITE" id="PS51352"/>
    </source>
</evidence>
<keyword evidence="5" id="KW-0676">Redox-active center</keyword>
<reference evidence="8" key="1">
    <citation type="submission" date="2024-06" db="EMBL/GenBank/DDBJ databases">
        <title>Draft Genome Sequence of Deinococcus sonorensis Type Strain KR-87, a Biofilm Producing Representative of the Genus Deinococcus.</title>
        <authorList>
            <person name="Boren L.S."/>
            <person name="Grosso R.A."/>
            <person name="Hugenberg-Cox A.N."/>
            <person name="Hill J.T.E."/>
            <person name="Albert C.M."/>
            <person name="Tuohy J.M."/>
        </authorList>
    </citation>
    <scope>NUCLEOTIDE SEQUENCE</scope>
    <source>
        <strain evidence="8">KR-87</strain>
    </source>
</reference>
<proteinExistence type="inferred from homology"/>
<dbReference type="InterPro" id="IPR013766">
    <property type="entry name" value="Thioredoxin_domain"/>
</dbReference>